<evidence type="ECO:0000256" key="2">
    <source>
        <dbReference type="ARBA" id="ARBA00022475"/>
    </source>
</evidence>
<name>A0ABN7K640_9BACT</name>
<evidence type="ECO:0000256" key="5">
    <source>
        <dbReference type="ARBA" id="ARBA00022989"/>
    </source>
</evidence>
<keyword evidence="11" id="KW-1185">Reference proteome</keyword>
<accession>A0ABN7K640</accession>
<evidence type="ECO:0000256" key="3">
    <source>
        <dbReference type="ARBA" id="ARBA00022519"/>
    </source>
</evidence>
<protein>
    <recommendedName>
        <fullName evidence="9">Threonine/Serine exporter ThrE domain-containing protein</fullName>
    </recommendedName>
</protein>
<evidence type="ECO:0000313" key="10">
    <source>
        <dbReference type="EMBL" id="CAD7287384.1"/>
    </source>
</evidence>
<dbReference type="Pfam" id="PF12821">
    <property type="entry name" value="ThrE_2"/>
    <property type="match status" value="1"/>
</dbReference>
<keyword evidence="3" id="KW-0997">Cell inner membrane</keyword>
<keyword evidence="4 8" id="KW-0812">Transmembrane</keyword>
<reference evidence="10 11" key="1">
    <citation type="submission" date="2020-11" db="EMBL/GenBank/DDBJ databases">
        <authorList>
            <person name="Peeters C."/>
        </authorList>
    </citation>
    <scope>NUCLEOTIDE SEQUENCE [LARGE SCALE GENOMIC DNA]</scope>
    <source>
        <strain evidence="10 11">LMG 7974</strain>
    </source>
</reference>
<organism evidence="10 11">
    <name type="scientific">Campylobacter majalis</name>
    <dbReference type="NCBI Taxonomy" id="2790656"/>
    <lineage>
        <taxon>Bacteria</taxon>
        <taxon>Pseudomonadati</taxon>
        <taxon>Campylobacterota</taxon>
        <taxon>Epsilonproteobacteria</taxon>
        <taxon>Campylobacterales</taxon>
        <taxon>Campylobacteraceae</taxon>
        <taxon>Campylobacter</taxon>
    </lineage>
</organism>
<comment type="similarity">
    <text evidence="7">Belongs to the ThrE exporter (TC 2.A.79) family.</text>
</comment>
<evidence type="ECO:0000256" key="4">
    <source>
        <dbReference type="ARBA" id="ARBA00022692"/>
    </source>
</evidence>
<dbReference type="InterPro" id="IPR050539">
    <property type="entry name" value="ThrE_Dicarb/AminoAcid_Exp"/>
</dbReference>
<dbReference type="RefSeq" id="WP_229932093.1">
    <property type="nucleotide sequence ID" value="NZ_CAJHOF010000002.1"/>
</dbReference>
<evidence type="ECO:0000256" key="6">
    <source>
        <dbReference type="ARBA" id="ARBA00023136"/>
    </source>
</evidence>
<comment type="caution">
    <text evidence="10">The sequence shown here is derived from an EMBL/GenBank/DDBJ whole genome shotgun (WGS) entry which is preliminary data.</text>
</comment>
<evidence type="ECO:0000256" key="7">
    <source>
        <dbReference type="ARBA" id="ARBA00034125"/>
    </source>
</evidence>
<gene>
    <name evidence="10" type="ORF">LMG7974_00269</name>
</gene>
<dbReference type="Proteomes" id="UP000789803">
    <property type="component" value="Unassembled WGS sequence"/>
</dbReference>
<feature type="transmembrane region" description="Helical" evidence="8">
    <location>
        <begin position="32"/>
        <end position="50"/>
    </location>
</feature>
<feature type="transmembrane region" description="Helical" evidence="8">
    <location>
        <begin position="6"/>
        <end position="25"/>
    </location>
</feature>
<keyword evidence="5 8" id="KW-1133">Transmembrane helix</keyword>
<dbReference type="PANTHER" id="PTHR34390:SF1">
    <property type="entry name" value="SUCCINATE TRANSPORTER SUBUNIT YJJB-RELATED"/>
    <property type="match status" value="1"/>
</dbReference>
<dbReference type="PANTHER" id="PTHR34390">
    <property type="entry name" value="UPF0442 PROTEIN YJJB-RELATED"/>
    <property type="match status" value="1"/>
</dbReference>
<evidence type="ECO:0000259" key="9">
    <source>
        <dbReference type="Pfam" id="PF12821"/>
    </source>
</evidence>
<dbReference type="InterPro" id="IPR024528">
    <property type="entry name" value="ThrE_2"/>
</dbReference>
<keyword evidence="6 8" id="KW-0472">Membrane</keyword>
<dbReference type="EMBL" id="CAJHOF010000002">
    <property type="protein sequence ID" value="CAD7287384.1"/>
    <property type="molecule type" value="Genomic_DNA"/>
</dbReference>
<comment type="subcellular location">
    <subcellularLocation>
        <location evidence="1">Cell membrane</location>
        <topology evidence="1">Multi-pass membrane protein</topology>
    </subcellularLocation>
</comment>
<feature type="domain" description="Threonine/Serine exporter ThrE" evidence="9">
    <location>
        <begin position="11"/>
        <end position="148"/>
    </location>
</feature>
<feature type="transmembrane region" description="Helical" evidence="8">
    <location>
        <begin position="131"/>
        <end position="153"/>
    </location>
</feature>
<keyword evidence="2" id="KW-1003">Cell membrane</keyword>
<evidence type="ECO:0000256" key="8">
    <source>
        <dbReference type="SAM" id="Phobius"/>
    </source>
</evidence>
<evidence type="ECO:0000313" key="11">
    <source>
        <dbReference type="Proteomes" id="UP000789803"/>
    </source>
</evidence>
<feature type="transmembrane region" description="Helical" evidence="8">
    <location>
        <begin position="89"/>
        <end position="111"/>
    </location>
</feature>
<evidence type="ECO:0000256" key="1">
    <source>
        <dbReference type="ARBA" id="ARBA00004651"/>
    </source>
</evidence>
<sequence>MSEILLATFLDAIFAAVAGLGFAYVSSPPRKTLFLTAFLAAVGHSFRFMLTKTDLLGISVATLLASFLIGVLGMAFAKRLKVPAEVIAFPALLPMVPGIYAYKSILALVLFSRHEHVDMKSYYLIQFLDNALITLSVSLALGVGVSITLLLFYEQALMSTRGARKFRLRVDDED</sequence>
<feature type="transmembrane region" description="Helical" evidence="8">
    <location>
        <begin position="56"/>
        <end position="77"/>
    </location>
</feature>
<proteinExistence type="inferred from homology"/>